<dbReference type="OrthoDB" id="8400810at2"/>
<dbReference type="Proteomes" id="UP000030595">
    <property type="component" value="Unassembled WGS sequence"/>
</dbReference>
<organism evidence="2 3">
    <name type="scientific">Ureibacillus massiliensis 4400831 = CIP 108448 = CCUG 49529</name>
    <dbReference type="NCBI Taxonomy" id="1211035"/>
    <lineage>
        <taxon>Bacteria</taxon>
        <taxon>Bacillati</taxon>
        <taxon>Bacillota</taxon>
        <taxon>Bacilli</taxon>
        <taxon>Bacillales</taxon>
        <taxon>Caryophanaceae</taxon>
        <taxon>Ureibacillus</taxon>
    </lineage>
</organism>
<accession>A0A0A3IST5</accession>
<dbReference type="RefSeq" id="WP_036180131.1">
    <property type="nucleotide sequence ID" value="NZ_AVCZ01000067.1"/>
</dbReference>
<dbReference type="NCBIfam" id="TIGR01409">
    <property type="entry name" value="TAT_signal_seq"/>
    <property type="match status" value="1"/>
</dbReference>
<proteinExistence type="predicted"/>
<keyword evidence="3" id="KW-1185">Reference proteome</keyword>
<dbReference type="eggNOG" id="ENOG502Z7SX">
    <property type="taxonomic scope" value="Bacteria"/>
</dbReference>
<evidence type="ECO:0000313" key="2">
    <source>
        <dbReference type="EMBL" id="KGR87799.1"/>
    </source>
</evidence>
<dbReference type="Pfam" id="PF13618">
    <property type="entry name" value="Gluconate_2-dh3"/>
    <property type="match status" value="1"/>
</dbReference>
<protein>
    <recommendedName>
        <fullName evidence="4">Dehydrogenase</fullName>
    </recommendedName>
</protein>
<evidence type="ECO:0000256" key="1">
    <source>
        <dbReference type="SAM" id="Phobius"/>
    </source>
</evidence>
<evidence type="ECO:0008006" key="4">
    <source>
        <dbReference type="Google" id="ProtNLM"/>
    </source>
</evidence>
<name>A0A0A3IST5_9BACL</name>
<dbReference type="PROSITE" id="PS51318">
    <property type="entry name" value="TAT"/>
    <property type="match status" value="1"/>
</dbReference>
<keyword evidence="1" id="KW-1133">Transmembrane helix</keyword>
<keyword evidence="1" id="KW-0812">Transmembrane</keyword>
<dbReference type="InterPro" id="IPR006311">
    <property type="entry name" value="TAT_signal"/>
</dbReference>
<dbReference type="InterPro" id="IPR027056">
    <property type="entry name" value="Gluconate_2DH_su3"/>
</dbReference>
<feature type="transmembrane region" description="Helical" evidence="1">
    <location>
        <begin position="21"/>
        <end position="40"/>
    </location>
</feature>
<dbReference type="InterPro" id="IPR019546">
    <property type="entry name" value="TAT_signal_bac_arc"/>
</dbReference>
<keyword evidence="1" id="KW-0472">Membrane</keyword>
<reference evidence="2 3" key="1">
    <citation type="submission" date="2014-02" db="EMBL/GenBank/DDBJ databases">
        <title>Draft genome sequence of Lysinibacillus massiliensis CCUG 49529.</title>
        <authorList>
            <person name="Zhang F."/>
            <person name="Wang G."/>
            <person name="Zhang L."/>
        </authorList>
    </citation>
    <scope>NUCLEOTIDE SEQUENCE [LARGE SCALE GENOMIC DNA]</scope>
    <source>
        <strain evidence="2 3">CCUG 49529</strain>
    </source>
</reference>
<evidence type="ECO:0000313" key="3">
    <source>
        <dbReference type="Proteomes" id="UP000030595"/>
    </source>
</evidence>
<dbReference type="AlphaFoldDB" id="A0A0A3IST5"/>
<gene>
    <name evidence="2" type="ORF">CD30_18615</name>
</gene>
<dbReference type="EMBL" id="JPVQ01000067">
    <property type="protein sequence ID" value="KGR87799.1"/>
    <property type="molecule type" value="Genomic_DNA"/>
</dbReference>
<sequence>MTEKKETFTEKKSTRRNFLKNSGLTLGGLVLGGAVTSLVVNKNESDVTTTDSHSEHGTETANFNQALMFFTNEQYKIVEAATEQIFPETEVGPGAKALLVAYFIDHQLAGTWGLNAKDYTKGPFNPNANSLFGYQTHLNYQQIFTLGIKLLNDEAKTRFQSAFYEITPEQQVEILKAVEADEVALNAAVKPSYFFKLLRSATIEGAYADPLYGGNKDMAGWKMRKYPGHQMSYTNVIEKDEFVEFEPQSLNSQHKH</sequence>
<comment type="caution">
    <text evidence="2">The sequence shown here is derived from an EMBL/GenBank/DDBJ whole genome shotgun (WGS) entry which is preliminary data.</text>
</comment>